<keyword evidence="2" id="KW-1185">Reference proteome</keyword>
<dbReference type="InterPro" id="IPR016024">
    <property type="entry name" value="ARM-type_fold"/>
</dbReference>
<proteinExistence type="predicted"/>
<organism evidence="2 3">
    <name type="scientific">Vigna radiata var. radiata</name>
    <name type="common">Mung bean</name>
    <name type="synonym">Phaseolus aureus</name>
    <dbReference type="NCBI Taxonomy" id="3916"/>
    <lineage>
        <taxon>Eukaryota</taxon>
        <taxon>Viridiplantae</taxon>
        <taxon>Streptophyta</taxon>
        <taxon>Embryophyta</taxon>
        <taxon>Tracheophyta</taxon>
        <taxon>Spermatophyta</taxon>
        <taxon>Magnoliopsida</taxon>
        <taxon>eudicotyledons</taxon>
        <taxon>Gunneridae</taxon>
        <taxon>Pentapetalae</taxon>
        <taxon>rosids</taxon>
        <taxon>fabids</taxon>
        <taxon>Fabales</taxon>
        <taxon>Fabaceae</taxon>
        <taxon>Papilionoideae</taxon>
        <taxon>50 kb inversion clade</taxon>
        <taxon>NPAAA clade</taxon>
        <taxon>indigoferoid/millettioid clade</taxon>
        <taxon>Phaseoleae</taxon>
        <taxon>Vigna</taxon>
    </lineage>
</organism>
<dbReference type="Pfam" id="PF11935">
    <property type="entry name" value="SYMPK_PTA1_N"/>
    <property type="match status" value="1"/>
</dbReference>
<protein>
    <submittedName>
        <fullName evidence="3">Uncharacterized protein LOC106761947 isoform X2</fullName>
    </submittedName>
</protein>
<gene>
    <name evidence="3" type="primary">LOC106761947</name>
</gene>
<reference evidence="2" key="1">
    <citation type="journal article" date="2014" name="Nat. Commun.">
        <title>Genome sequence of mungbean and insights into evolution within Vigna species.</title>
        <authorList>
            <person name="Kang Y.J."/>
            <person name="Kim S.K."/>
            <person name="Kim M.Y."/>
            <person name="Lestari P."/>
            <person name="Kim K.H."/>
            <person name="Ha B.K."/>
            <person name="Jun T.H."/>
            <person name="Hwang W.J."/>
            <person name="Lee T."/>
            <person name="Lee J."/>
            <person name="Shim S."/>
            <person name="Yoon M.Y."/>
            <person name="Jang Y.E."/>
            <person name="Han K.S."/>
            <person name="Taeprayoon P."/>
            <person name="Yoon N."/>
            <person name="Somta P."/>
            <person name="Tanya P."/>
            <person name="Kim K.S."/>
            <person name="Gwag J.G."/>
            <person name="Moon J.K."/>
            <person name="Lee Y.H."/>
            <person name="Park B.S."/>
            <person name="Bombarely A."/>
            <person name="Doyle J.J."/>
            <person name="Jackson S.A."/>
            <person name="Schafleitner R."/>
            <person name="Srinives P."/>
            <person name="Varshney R.K."/>
            <person name="Lee S.H."/>
        </authorList>
    </citation>
    <scope>NUCLEOTIDE SEQUENCE [LARGE SCALE GENOMIC DNA]</scope>
    <source>
        <strain evidence="2">cv. VC1973A</strain>
    </source>
</reference>
<dbReference type="RefSeq" id="XP_022636476.1">
    <property type="nucleotide sequence ID" value="XM_022780755.1"/>
</dbReference>
<feature type="domain" description="Symplekin/Pta1 N-terminal" evidence="1">
    <location>
        <begin position="96"/>
        <end position="243"/>
    </location>
</feature>
<evidence type="ECO:0000313" key="2">
    <source>
        <dbReference type="Proteomes" id="UP000087766"/>
    </source>
</evidence>
<name>A0A3Q0EZ68_VIGRR</name>
<evidence type="ECO:0000313" key="3">
    <source>
        <dbReference type="RefSeq" id="XP_022636476.1"/>
    </source>
</evidence>
<dbReference type="SUPFAM" id="SSF48371">
    <property type="entry name" value="ARM repeat"/>
    <property type="match status" value="1"/>
</dbReference>
<reference evidence="3" key="2">
    <citation type="submission" date="2025-08" db="UniProtKB">
        <authorList>
            <consortium name="RefSeq"/>
        </authorList>
    </citation>
    <scope>IDENTIFICATION</scope>
    <source>
        <tissue evidence="3">Leaf</tissue>
    </source>
</reference>
<dbReference type="InterPro" id="IPR011989">
    <property type="entry name" value="ARM-like"/>
</dbReference>
<dbReference type="GeneID" id="106761947"/>
<dbReference type="AlphaFoldDB" id="A0A3Q0EZ68"/>
<evidence type="ECO:0000259" key="1">
    <source>
        <dbReference type="Pfam" id="PF11935"/>
    </source>
</evidence>
<dbReference type="Gene3D" id="1.25.10.10">
    <property type="entry name" value="Leucine-rich Repeat Variant"/>
    <property type="match status" value="1"/>
</dbReference>
<dbReference type="PANTHER" id="PTHR47184">
    <property type="entry name" value="PHOSPHATIDYLINOSITOL 3-AND 4-KINASE FAMILY PROTEIN-RELATED"/>
    <property type="match status" value="1"/>
</dbReference>
<dbReference type="Proteomes" id="UP000087766">
    <property type="component" value="Chromosome 5"/>
</dbReference>
<sequence length="249" mass="27175">MAAPTRDQALSLLATANNHGDLAVKTSSLKQAKDLLLSIDHSLAADLFPYLLELQSSPESLVRKLLIQIIEEIGFRAVEHSPTLISVLLTFLRDSDVIVVKQSIVSGTNIFGSVFEELILQFQQNGKVERWLEDTWISMLKFKDAVFGIAVEPGSVGIKLLALKFLEMFVLLFASDISDSEKLATKGGRPAFNVLWLVGGHPHPVLDPVVLMSEGNRTLGILLNLLQSVGTLPGCLTITVVNCRDSSIE</sequence>
<dbReference type="InterPro" id="IPR032460">
    <property type="entry name" value="Symplekin/Pta1_N"/>
</dbReference>
<accession>A0A3Q0EZ68</accession>
<dbReference type="PANTHER" id="PTHR47184:SF3">
    <property type="entry name" value="PHOSPHATIDYLINOSITOL 3-AND 4-KINASE FAMILY PROTEIN-RELATED"/>
    <property type="match status" value="1"/>
</dbReference>